<proteinExistence type="predicted"/>
<protein>
    <submittedName>
        <fullName evidence="1">Uncharacterized protein</fullName>
    </submittedName>
</protein>
<evidence type="ECO:0000313" key="1">
    <source>
        <dbReference type="EMBL" id="CAG6747069.1"/>
    </source>
</evidence>
<sequence length="101" mass="12185">MFLSVLRKVWIFVLKIWYRYRENILLYSNFIFWIWEISSLDPRLDMRKNQARKLNLNQNLTFGPKCTLSIVFHSLCLILSTLSVYSFQSNKSQMPSRFNGR</sequence>
<accession>A0A8D8ZHG3</accession>
<name>A0A8D8ZHG3_9HEMI</name>
<reference evidence="1" key="1">
    <citation type="submission" date="2021-05" db="EMBL/GenBank/DDBJ databases">
        <authorList>
            <person name="Alioto T."/>
            <person name="Alioto T."/>
            <person name="Gomez Garrido J."/>
        </authorList>
    </citation>
    <scope>NUCLEOTIDE SEQUENCE</scope>
</reference>
<dbReference type="AlphaFoldDB" id="A0A8D8ZHG3"/>
<organism evidence="1">
    <name type="scientific">Cacopsylla melanoneura</name>
    <dbReference type="NCBI Taxonomy" id="428564"/>
    <lineage>
        <taxon>Eukaryota</taxon>
        <taxon>Metazoa</taxon>
        <taxon>Ecdysozoa</taxon>
        <taxon>Arthropoda</taxon>
        <taxon>Hexapoda</taxon>
        <taxon>Insecta</taxon>
        <taxon>Pterygota</taxon>
        <taxon>Neoptera</taxon>
        <taxon>Paraneoptera</taxon>
        <taxon>Hemiptera</taxon>
        <taxon>Sternorrhyncha</taxon>
        <taxon>Psylloidea</taxon>
        <taxon>Psyllidae</taxon>
        <taxon>Psyllinae</taxon>
        <taxon>Cacopsylla</taxon>
    </lineage>
</organism>
<dbReference type="EMBL" id="HBUF01512671">
    <property type="protein sequence ID" value="CAG6747069.1"/>
    <property type="molecule type" value="Transcribed_RNA"/>
</dbReference>